<dbReference type="CDD" id="cd00174">
    <property type="entry name" value="SH3"/>
    <property type="match status" value="1"/>
</dbReference>
<dbReference type="GO" id="GO:0008270">
    <property type="term" value="F:zinc ion binding"/>
    <property type="evidence" value="ECO:0007669"/>
    <property type="project" value="UniProtKB-KW"/>
</dbReference>
<keyword evidence="8" id="KW-0863">Zinc-finger</keyword>
<dbReference type="Proteomes" id="UP000655588">
    <property type="component" value="Unassembled WGS sequence"/>
</dbReference>
<dbReference type="InterPro" id="IPR001452">
    <property type="entry name" value="SH3_domain"/>
</dbReference>
<dbReference type="Pfam" id="PF00130">
    <property type="entry name" value="C1_1"/>
    <property type="match status" value="1"/>
</dbReference>
<evidence type="ECO:0000256" key="11">
    <source>
        <dbReference type="PROSITE-ProRule" id="PRU00192"/>
    </source>
</evidence>
<feature type="coiled-coil region" evidence="12">
    <location>
        <begin position="110"/>
        <end position="137"/>
    </location>
</feature>
<dbReference type="Pfam" id="PF26085">
    <property type="entry name" value="SH3_20"/>
    <property type="match status" value="1"/>
</dbReference>
<dbReference type="GO" id="GO:1903078">
    <property type="term" value="P:positive regulation of protein localization to plasma membrane"/>
    <property type="evidence" value="ECO:0007669"/>
    <property type="project" value="TreeGrafter"/>
</dbReference>
<reference evidence="16" key="1">
    <citation type="submission" date="2019-11" db="EMBL/GenBank/DDBJ databases">
        <title>The nuclear and mitochondrial genomes of Frieseomelitta varia - a highly eusocial stingless bee (Meliponini) with a permanently sterile worker caste.</title>
        <authorList>
            <person name="Freitas F.C.P."/>
            <person name="Lourenco A.P."/>
            <person name="Nunes F.M.F."/>
            <person name="Paschoal A.R."/>
            <person name="Abreu F.C.P."/>
            <person name="Barbin F.O."/>
            <person name="Bataglia L."/>
            <person name="Cardoso-Junior C.A.M."/>
            <person name="Cervoni M.S."/>
            <person name="Silva S.R."/>
            <person name="Dalarmi F."/>
            <person name="Del Lama M.A."/>
            <person name="Depintor T.S."/>
            <person name="Ferreira K.M."/>
            <person name="Goria P.S."/>
            <person name="Jaskot M.C."/>
            <person name="Lago D.C."/>
            <person name="Luna-Lucena D."/>
            <person name="Moda L.M."/>
            <person name="Nascimento L."/>
            <person name="Pedrino M."/>
            <person name="Rabico F.O."/>
            <person name="Sanches F.C."/>
            <person name="Santos D.E."/>
            <person name="Santos C.G."/>
            <person name="Vieira J."/>
            <person name="Lopes T.F."/>
            <person name="Barchuk A.R."/>
            <person name="Hartfelder K."/>
            <person name="Simoes Z.L.P."/>
            <person name="Bitondi M.M.G."/>
            <person name="Pinheiro D.G."/>
        </authorList>
    </citation>
    <scope>NUCLEOTIDE SEQUENCE</scope>
    <source>
        <strain evidence="16">USP_RPSP 00005682</strain>
        <tissue evidence="16">Whole individual</tissue>
    </source>
</reference>
<dbReference type="GO" id="GO:0003009">
    <property type="term" value="P:skeletal muscle contraction"/>
    <property type="evidence" value="ECO:0007669"/>
    <property type="project" value="TreeGrafter"/>
</dbReference>
<evidence type="ECO:0000256" key="9">
    <source>
        <dbReference type="ARBA" id="ARBA00022833"/>
    </source>
</evidence>
<evidence type="ECO:0000256" key="6">
    <source>
        <dbReference type="ARBA" id="ARBA00022723"/>
    </source>
</evidence>
<evidence type="ECO:0000259" key="14">
    <source>
        <dbReference type="PROSITE" id="PS50002"/>
    </source>
</evidence>
<dbReference type="SUPFAM" id="SSF57889">
    <property type="entry name" value="Cysteine-rich domain"/>
    <property type="match status" value="1"/>
</dbReference>
<feature type="region of interest" description="Disordered" evidence="13">
    <location>
        <begin position="854"/>
        <end position="880"/>
    </location>
</feature>
<keyword evidence="12" id="KW-0175">Coiled coil</keyword>
<keyword evidence="7" id="KW-0677">Repeat</keyword>
<dbReference type="Gene3D" id="1.20.1270.60">
    <property type="entry name" value="Arfaptin homology (AH) domain/BAR domain"/>
    <property type="match status" value="1"/>
</dbReference>
<dbReference type="SMART" id="SM00326">
    <property type="entry name" value="SH3"/>
    <property type="match status" value="1"/>
</dbReference>
<comment type="subcellular location">
    <subcellularLocation>
        <location evidence="1">Cell membrane</location>
        <location evidence="1">Sarcolemma</location>
        <topology evidence="1">Peripheral membrane protein</topology>
        <orientation evidence="1">Cytoplasmic side</orientation>
    </subcellularLocation>
    <subcellularLocation>
        <location evidence="2">Cytoplasm</location>
    </subcellularLocation>
</comment>
<dbReference type="InterPro" id="IPR046349">
    <property type="entry name" value="C1-like_sf"/>
</dbReference>
<feature type="region of interest" description="Disordered" evidence="13">
    <location>
        <begin position="491"/>
        <end position="589"/>
    </location>
</feature>
<gene>
    <name evidence="16" type="ORF">E2986_11696</name>
</gene>
<evidence type="ECO:0000256" key="1">
    <source>
        <dbReference type="ARBA" id="ARBA00004278"/>
    </source>
</evidence>
<dbReference type="SMART" id="SM00109">
    <property type="entry name" value="C1"/>
    <property type="match status" value="1"/>
</dbReference>
<dbReference type="CDD" id="cd20817">
    <property type="entry name" value="C1_Stac"/>
    <property type="match status" value="1"/>
</dbReference>
<feature type="region of interest" description="Disordered" evidence="13">
    <location>
        <begin position="366"/>
        <end position="387"/>
    </location>
</feature>
<dbReference type="InterPro" id="IPR059031">
    <property type="entry name" value="SH3_20"/>
</dbReference>
<evidence type="ECO:0000313" key="17">
    <source>
        <dbReference type="Proteomes" id="UP000655588"/>
    </source>
</evidence>
<evidence type="ECO:0000259" key="15">
    <source>
        <dbReference type="PROSITE" id="PS50081"/>
    </source>
</evidence>
<protein>
    <recommendedName>
        <fullName evidence="18">SH3 and cysteine-rich domain-containing protein 3</fullName>
    </recommendedName>
</protein>
<keyword evidence="6" id="KW-0479">Metal-binding</keyword>
<feature type="compositionally biased region" description="Polar residues" evidence="13">
    <location>
        <begin position="377"/>
        <end position="386"/>
    </location>
</feature>
<evidence type="ECO:0000256" key="13">
    <source>
        <dbReference type="SAM" id="MobiDB-lite"/>
    </source>
</evidence>
<keyword evidence="3 11" id="KW-0728">SH3 domain</keyword>
<dbReference type="PANTHER" id="PTHR15135:SF7">
    <property type="entry name" value="STAC-LIKE, ISOFORM J"/>
    <property type="match status" value="1"/>
</dbReference>
<dbReference type="SUPFAM" id="SSF50044">
    <property type="entry name" value="SH3-domain"/>
    <property type="match status" value="1"/>
</dbReference>
<dbReference type="InterPro" id="IPR027267">
    <property type="entry name" value="AH/BAR_dom_sf"/>
</dbReference>
<name>A0A833W689_9HYME</name>
<feature type="domain" description="SH3" evidence="14">
    <location>
        <begin position="639"/>
        <end position="699"/>
    </location>
</feature>
<dbReference type="PROSITE" id="PS50002">
    <property type="entry name" value="SH3"/>
    <property type="match status" value="1"/>
</dbReference>
<evidence type="ECO:0000256" key="4">
    <source>
        <dbReference type="ARBA" id="ARBA00022475"/>
    </source>
</evidence>
<evidence type="ECO:0000256" key="2">
    <source>
        <dbReference type="ARBA" id="ARBA00004496"/>
    </source>
</evidence>
<feature type="compositionally biased region" description="Low complexity" evidence="13">
    <location>
        <begin position="610"/>
        <end position="633"/>
    </location>
</feature>
<evidence type="ECO:0000256" key="7">
    <source>
        <dbReference type="ARBA" id="ARBA00022737"/>
    </source>
</evidence>
<evidence type="ECO:0008006" key="18">
    <source>
        <dbReference type="Google" id="ProtNLM"/>
    </source>
</evidence>
<accession>A0A833W689</accession>
<keyword evidence="17" id="KW-1185">Reference proteome</keyword>
<dbReference type="SUPFAM" id="SSF103657">
    <property type="entry name" value="BAR/IMD domain-like"/>
    <property type="match status" value="1"/>
</dbReference>
<dbReference type="GO" id="GO:0042383">
    <property type="term" value="C:sarcolemma"/>
    <property type="evidence" value="ECO:0007669"/>
    <property type="project" value="UniProtKB-SubCell"/>
</dbReference>
<dbReference type="AlphaFoldDB" id="A0A833W689"/>
<evidence type="ECO:0000256" key="8">
    <source>
        <dbReference type="ARBA" id="ARBA00022771"/>
    </source>
</evidence>
<keyword evidence="5" id="KW-0963">Cytoplasm</keyword>
<dbReference type="EMBL" id="WNWW01000759">
    <property type="protein sequence ID" value="KAF3422188.1"/>
    <property type="molecule type" value="Genomic_DNA"/>
</dbReference>
<comment type="caution">
    <text evidence="16">The sequence shown here is derived from an EMBL/GenBank/DDBJ whole genome shotgun (WGS) entry which is preliminary data.</text>
</comment>
<dbReference type="InterPro" id="IPR002219">
    <property type="entry name" value="PKC_DAG/PE"/>
</dbReference>
<dbReference type="InterPro" id="IPR036028">
    <property type="entry name" value="SH3-like_dom_sf"/>
</dbReference>
<dbReference type="GO" id="GO:0005737">
    <property type="term" value="C:cytoplasm"/>
    <property type="evidence" value="ECO:0007669"/>
    <property type="project" value="UniProtKB-SubCell"/>
</dbReference>
<evidence type="ECO:0000256" key="12">
    <source>
        <dbReference type="SAM" id="Coils"/>
    </source>
</evidence>
<feature type="domain" description="Phorbol-ester/DAG-type" evidence="15">
    <location>
        <begin position="436"/>
        <end position="487"/>
    </location>
</feature>
<dbReference type="Gene3D" id="2.30.30.40">
    <property type="entry name" value="SH3 Domains"/>
    <property type="match status" value="1"/>
</dbReference>
<sequence>MLDHCRSHHAYMVKHHHYEMSEFAQELGAAMESHSVNVRRLVDEFRSRSGDTRVDSGGMRRVWESLLRQVQSDAEAHLDLAAVLQQQLSRPTLEASFHRKLQSRKVFTHREAYEQVVTKTEEKLQRARADYKRAYAALLTTDGGSEQELKRAYFEAHNAYILQLRATNAITERYQSQCLPGLLGEIAEVYEELCGLACKCVAGISEAAAERAGEQAKRYQAVAKEAQVIAPLNDLQILARSLSATATPSKKPARRLFVAPGPPEQIPMERISQIPSLRDEIVPTGTSTLPLMEDLRREQDSLAQEITRLQDALDTLIRMQRKSAESNLYTKVAELQEDISMKRFELGEAQLYLAAVQAQKELFGAGETGQPDGVSSRKMSNGSTGSTKHKWLKAFKSLKTSSPTTPPSTDKGKQAMYHAVSTVVAMSRKSLESEGGHSWREYTYRKITPCDACGQVLRGHSRQGVRCRGCKANAHTDCINLVQPAMCPSLAPKKSGGIPLLRRQKTQTQVDDTAAAEYTPHSPQRRRERLNLRMKSLSLDSPEGTAHVRHRPRDYYTGGQRESTPPRHSDSGSINRLSPCSPGQGHSVHKHIRGAIRMSSMELPDENEKSYSSASTSPCPSPHPNNQNHMNPPGKRVLPPNNLYVVLYNFEARHRDELDLKAGYKVTVIDKSEKDWWKGKCLGGRVGYFPSAYVMRVESGQKTLQVTRNLQLTDQITLLRDQIVIQVGEEVDGVAMVRCAADVRSADHTGKEGEVLYKETLCPLKYLQECTEQCRHVTNNNNPSIAANNNNNNNNNNNHLKLAKNTKSSSLVAKSTMNNYRVTSCPMNSSSLKENAKILARLDETRVLKNAKSSSLARSMKNHHQPLPLTPAKKRSSLARPVRVHDSFAQPRKLLPMNYAFQTLQKAGESTYEEDEYKETGWPIRLRLEQMLELTLPQTKKRPKKKTSMMLMKQQQTNKHACKDTERLLRVLSVNNVDQDTRYNQRNFPSASRKYSDSTFNLLQYFQSVLSKTNDKFITVQYIRFGHSLWSAISCQAQVVNIRASYSKYCCRLRLFITNSRYSLLKLTKILFIARTFLIISNSVQL</sequence>
<feature type="region of interest" description="Disordered" evidence="13">
    <location>
        <begin position="603"/>
        <end position="636"/>
    </location>
</feature>
<keyword evidence="4" id="KW-1003">Cell membrane</keyword>
<dbReference type="InterPro" id="IPR039688">
    <property type="entry name" value="STAC1/2/3"/>
</dbReference>
<evidence type="ECO:0000256" key="5">
    <source>
        <dbReference type="ARBA" id="ARBA00022490"/>
    </source>
</evidence>
<dbReference type="PRINTS" id="PR00452">
    <property type="entry name" value="SH3DOMAIN"/>
</dbReference>
<keyword evidence="10" id="KW-0472">Membrane</keyword>
<keyword evidence="9" id="KW-0862">Zinc</keyword>
<proteinExistence type="predicted"/>
<evidence type="ECO:0000256" key="3">
    <source>
        <dbReference type="ARBA" id="ARBA00022443"/>
    </source>
</evidence>
<organism evidence="16 17">
    <name type="scientific">Frieseomelitta varia</name>
    <dbReference type="NCBI Taxonomy" id="561572"/>
    <lineage>
        <taxon>Eukaryota</taxon>
        <taxon>Metazoa</taxon>
        <taxon>Ecdysozoa</taxon>
        <taxon>Arthropoda</taxon>
        <taxon>Hexapoda</taxon>
        <taxon>Insecta</taxon>
        <taxon>Pterygota</taxon>
        <taxon>Neoptera</taxon>
        <taxon>Endopterygota</taxon>
        <taxon>Hymenoptera</taxon>
        <taxon>Apocrita</taxon>
        <taxon>Aculeata</taxon>
        <taxon>Apoidea</taxon>
        <taxon>Anthophila</taxon>
        <taxon>Apidae</taxon>
        <taxon>Frieseomelitta</taxon>
    </lineage>
</organism>
<dbReference type="FunFam" id="2.30.30.40:FF:000221">
    <property type="entry name" value="SH3 and cysteine-rich domain-containing protein 2"/>
    <property type="match status" value="1"/>
</dbReference>
<evidence type="ECO:0000313" key="16">
    <source>
        <dbReference type="EMBL" id="KAF3422188.1"/>
    </source>
</evidence>
<dbReference type="PROSITE" id="PS50081">
    <property type="entry name" value="ZF_DAG_PE_2"/>
    <property type="match status" value="1"/>
</dbReference>
<dbReference type="PANTHER" id="PTHR15135">
    <property type="entry name" value="STAC"/>
    <property type="match status" value="1"/>
</dbReference>
<evidence type="ECO:0000256" key="10">
    <source>
        <dbReference type="ARBA" id="ARBA00023136"/>
    </source>
</evidence>
<dbReference type="Pfam" id="PF00018">
    <property type="entry name" value="SH3_1"/>
    <property type="match status" value="1"/>
</dbReference>
<dbReference type="Gene3D" id="3.30.60.20">
    <property type="match status" value="1"/>
</dbReference>
<dbReference type="PROSITE" id="PS00479">
    <property type="entry name" value="ZF_DAG_PE_1"/>
    <property type="match status" value="1"/>
</dbReference>